<organism evidence="2 3">
    <name type="scientific">Ornithinimicrobium faecis</name>
    <dbReference type="NCBI Taxonomy" id="2934158"/>
    <lineage>
        <taxon>Bacteria</taxon>
        <taxon>Bacillati</taxon>
        <taxon>Actinomycetota</taxon>
        <taxon>Actinomycetes</taxon>
        <taxon>Micrococcales</taxon>
        <taxon>Ornithinimicrobiaceae</taxon>
        <taxon>Ornithinimicrobium</taxon>
    </lineage>
</organism>
<evidence type="ECO:0000313" key="2">
    <source>
        <dbReference type="EMBL" id="USQ80155.1"/>
    </source>
</evidence>
<evidence type="ECO:0000256" key="1">
    <source>
        <dbReference type="SAM" id="Phobius"/>
    </source>
</evidence>
<dbReference type="Proteomes" id="UP001056455">
    <property type="component" value="Chromosome"/>
</dbReference>
<dbReference type="RefSeq" id="WP_252593531.1">
    <property type="nucleotide sequence ID" value="NZ_CP099489.1"/>
</dbReference>
<feature type="transmembrane region" description="Helical" evidence="1">
    <location>
        <begin position="48"/>
        <end position="69"/>
    </location>
</feature>
<keyword evidence="1" id="KW-1133">Transmembrane helix</keyword>
<protein>
    <submittedName>
        <fullName evidence="2">Uncharacterized protein</fullName>
    </submittedName>
</protein>
<proteinExistence type="predicted"/>
<evidence type="ECO:0000313" key="3">
    <source>
        <dbReference type="Proteomes" id="UP001056455"/>
    </source>
</evidence>
<feature type="transmembrane region" description="Helical" evidence="1">
    <location>
        <begin position="75"/>
        <end position="100"/>
    </location>
</feature>
<keyword evidence="1" id="KW-0812">Transmembrane</keyword>
<gene>
    <name evidence="2" type="ORF">NF556_00375</name>
</gene>
<reference evidence="2" key="1">
    <citation type="submission" date="2022-06" db="EMBL/GenBank/DDBJ databases">
        <title>Ornithinimicrobium HY1793.</title>
        <authorList>
            <person name="Huang Y."/>
        </authorList>
    </citation>
    <scope>NUCLEOTIDE SEQUENCE</scope>
    <source>
        <strain evidence="2">HY1793</strain>
    </source>
</reference>
<keyword evidence="3" id="KW-1185">Reference proteome</keyword>
<dbReference type="EMBL" id="CP099489">
    <property type="protein sequence ID" value="USQ80155.1"/>
    <property type="molecule type" value="Genomic_DNA"/>
</dbReference>
<sequence>MAHEAAVHEAVTHPPAGHIVRFVDRLDHPTTPPAELPVPRRVNGAGRVLVGIALAAAAVGSTLVIRTLWTEGSPGWWFSALFTVFIALVALGLGIAYVGWLRRIGEERSASAAWRAAIAGVRGEPGTVTHRDVRLGEDGDVLGITMTVRTAGGAVVGASWRPTGEVRRLLQPQVPGVGSSARVWRAPGAGPVLVDVLDPTVVRAAPTD</sequence>
<keyword evidence="1" id="KW-0472">Membrane</keyword>
<accession>A0ABY4YTS8</accession>
<name>A0ABY4YTS8_9MICO</name>